<reference evidence="3" key="1">
    <citation type="submission" date="2015-07" db="EMBL/GenBank/DDBJ databases">
        <title>Fjat-14205 dsm 2895.</title>
        <authorList>
            <person name="Liu B."/>
            <person name="Wang J."/>
            <person name="Zhu Y."/>
            <person name="Liu G."/>
            <person name="Chen Q."/>
            <person name="Chen Z."/>
            <person name="Lan J."/>
            <person name="Che J."/>
            <person name="Ge C."/>
            <person name="Shi H."/>
            <person name="Pan Z."/>
            <person name="Liu X."/>
        </authorList>
    </citation>
    <scope>NUCLEOTIDE SEQUENCE [LARGE SCALE GENOMIC DNA]</scope>
    <source>
        <strain evidence="3">DSM 25560</strain>
    </source>
</reference>
<evidence type="ECO:0000313" key="2">
    <source>
        <dbReference type="EMBL" id="KOS68076.1"/>
    </source>
</evidence>
<feature type="transmembrane region" description="Helical" evidence="1">
    <location>
        <begin position="12"/>
        <end position="32"/>
    </location>
</feature>
<organism evidence="2 3">
    <name type="scientific">Lysinibacillus contaminans</name>
    <dbReference type="NCBI Taxonomy" id="1293441"/>
    <lineage>
        <taxon>Bacteria</taxon>
        <taxon>Bacillati</taxon>
        <taxon>Bacillota</taxon>
        <taxon>Bacilli</taxon>
        <taxon>Bacillales</taxon>
        <taxon>Bacillaceae</taxon>
        <taxon>Lysinibacillus</taxon>
    </lineage>
</organism>
<gene>
    <name evidence="2" type="ORF">AEA09_05580</name>
</gene>
<dbReference type="Proteomes" id="UP000050668">
    <property type="component" value="Unassembled WGS sequence"/>
</dbReference>
<dbReference type="NCBIfam" id="NF041002">
    <property type="entry name" value="pilin_ComGF"/>
    <property type="match status" value="1"/>
</dbReference>
<dbReference type="Pfam" id="PF15980">
    <property type="entry name" value="ComGF"/>
    <property type="match status" value="1"/>
</dbReference>
<keyword evidence="1" id="KW-0472">Membrane</keyword>
<dbReference type="EMBL" id="LGRV01000003">
    <property type="protein sequence ID" value="KOS68076.1"/>
    <property type="molecule type" value="Genomic_DNA"/>
</dbReference>
<protein>
    <recommendedName>
        <fullName evidence="4">Competence protein ComGF</fullName>
    </recommendedName>
</protein>
<evidence type="ECO:0008006" key="4">
    <source>
        <dbReference type="Google" id="ProtNLM"/>
    </source>
</evidence>
<keyword evidence="1" id="KW-1133">Transmembrane helix</keyword>
<keyword evidence="1" id="KW-0812">Transmembrane</keyword>
<comment type="caution">
    <text evidence="2">The sequence shown here is derived from an EMBL/GenBank/DDBJ whole genome shotgun (WGS) entry which is preliminary data.</text>
</comment>
<sequence>MNEKGYTLLEALFQVVVFMIFSHIFVLIMLWVTEMKSTVMAIEQTKWELFVYDVNMYFVDVTSFEVNEVNSKITFQTPNGLYSMERYQNIIRKKVDNLGHEPLLIGIKTCQFYYEDEELTIVVEFPNGIKKERTYYVPIIEK</sequence>
<name>A0ABR5JZL1_9BACI</name>
<accession>A0ABR5JZL1</accession>
<dbReference type="RefSeq" id="WP_053582888.1">
    <property type="nucleotide sequence ID" value="NZ_LGRV01000003.1"/>
</dbReference>
<dbReference type="InterPro" id="IPR016977">
    <property type="entry name" value="ComGF"/>
</dbReference>
<proteinExistence type="predicted"/>
<evidence type="ECO:0000313" key="3">
    <source>
        <dbReference type="Proteomes" id="UP000050668"/>
    </source>
</evidence>
<evidence type="ECO:0000256" key="1">
    <source>
        <dbReference type="SAM" id="Phobius"/>
    </source>
</evidence>
<keyword evidence="3" id="KW-1185">Reference proteome</keyword>